<dbReference type="PANTHER" id="PTHR21339">
    <property type="entry name" value="RADICAL S-ADENOSYL METHIONINE DOMAIN-CONTAINING PROTEIN 2"/>
    <property type="match status" value="1"/>
</dbReference>
<keyword evidence="6" id="KW-0411">Iron-sulfur</keyword>
<keyword evidence="13" id="KW-1185">Reference proteome</keyword>
<dbReference type="InterPro" id="IPR058240">
    <property type="entry name" value="rSAM_sf"/>
</dbReference>
<dbReference type="SFLD" id="SFLDG01067">
    <property type="entry name" value="SPASM/twitch_domain_containing"/>
    <property type="match status" value="1"/>
</dbReference>
<proteinExistence type="predicted"/>
<keyword evidence="7" id="KW-0051">Antiviral defense</keyword>
<dbReference type="EMBL" id="ML121533">
    <property type="protein sequence ID" value="RPB26811.1"/>
    <property type="molecule type" value="Genomic_DNA"/>
</dbReference>
<dbReference type="PROSITE" id="PS51918">
    <property type="entry name" value="RADICAL_SAM"/>
    <property type="match status" value="1"/>
</dbReference>
<dbReference type="InterPro" id="IPR013785">
    <property type="entry name" value="Aldolase_TIM"/>
</dbReference>
<dbReference type="GO" id="GO:0051539">
    <property type="term" value="F:4 iron, 4 sulfur cluster binding"/>
    <property type="evidence" value="ECO:0007669"/>
    <property type="project" value="UniProtKB-KW"/>
</dbReference>
<gene>
    <name evidence="12" type="ORF">L211DRAFT_846968</name>
</gene>
<evidence type="ECO:0000256" key="3">
    <source>
        <dbReference type="ARBA" id="ARBA00022691"/>
    </source>
</evidence>
<dbReference type="PANTHER" id="PTHR21339:SF0">
    <property type="entry name" value="S-ADENOSYLMETHIONINE-DEPENDENT NUCLEOTIDE DEHYDRATASE RSAD2"/>
    <property type="match status" value="1"/>
</dbReference>
<evidence type="ECO:0000256" key="6">
    <source>
        <dbReference type="ARBA" id="ARBA00023014"/>
    </source>
</evidence>
<dbReference type="SMART" id="SM00729">
    <property type="entry name" value="Elp3"/>
    <property type="match status" value="1"/>
</dbReference>
<evidence type="ECO:0000256" key="10">
    <source>
        <dbReference type="SAM" id="SignalP"/>
    </source>
</evidence>
<keyword evidence="8" id="KW-0496">Mitochondrion</keyword>
<evidence type="ECO:0000256" key="1">
    <source>
        <dbReference type="ARBA" id="ARBA00001966"/>
    </source>
</evidence>
<dbReference type="Proteomes" id="UP000267821">
    <property type="component" value="Unassembled WGS sequence"/>
</dbReference>
<sequence>MHPIVLLIFLALLALFYYQYYSASHHRRIIPISVNFHFTRKCNYECGFCFHTAKTSHLPSLQDAKQALALLKNEGMRKLNFAGGEPLLYPRFLGELVRFCKEELKLESVSIVTNGSKVNERFLFKYHTFIDIIAVSCDSFDEKTNKRIGRGTGNHLSSVQNVAALCKKYNVRFKLNTVVNKFNYEEDMNMEIQDLAPFRWKCFQVLIVKGENNQYATPEALRDASDFMLTDEEFQRFCDAHSHNKCFVPEPNRLMASSYLILDEYLRFVDRGSPTKPIIEIGVQQALHDVKWDESGFKERGGVYDWSKDAARGERGDSCNGPERKDLDW</sequence>
<evidence type="ECO:0000256" key="9">
    <source>
        <dbReference type="SAM" id="MobiDB-lite"/>
    </source>
</evidence>
<feature type="region of interest" description="Disordered" evidence="9">
    <location>
        <begin position="309"/>
        <end position="329"/>
    </location>
</feature>
<comment type="cofactor">
    <cofactor evidence="1">
        <name>[4Fe-4S] cluster</name>
        <dbReference type="ChEBI" id="CHEBI:49883"/>
    </cofactor>
</comment>
<dbReference type="AlphaFoldDB" id="A0A3N4M1K0"/>
<organism evidence="12 13">
    <name type="scientific">Terfezia boudieri ATCC MYA-4762</name>
    <dbReference type="NCBI Taxonomy" id="1051890"/>
    <lineage>
        <taxon>Eukaryota</taxon>
        <taxon>Fungi</taxon>
        <taxon>Dikarya</taxon>
        <taxon>Ascomycota</taxon>
        <taxon>Pezizomycotina</taxon>
        <taxon>Pezizomycetes</taxon>
        <taxon>Pezizales</taxon>
        <taxon>Pezizaceae</taxon>
        <taxon>Terfezia</taxon>
    </lineage>
</organism>
<evidence type="ECO:0000256" key="4">
    <source>
        <dbReference type="ARBA" id="ARBA00022723"/>
    </source>
</evidence>
<accession>A0A3N4M1K0</accession>
<name>A0A3N4M1K0_9PEZI</name>
<dbReference type="GO" id="GO:0046872">
    <property type="term" value="F:metal ion binding"/>
    <property type="evidence" value="ECO:0007669"/>
    <property type="project" value="UniProtKB-KW"/>
</dbReference>
<dbReference type="SUPFAM" id="SSF102114">
    <property type="entry name" value="Radical SAM enzymes"/>
    <property type="match status" value="1"/>
</dbReference>
<reference evidence="12 13" key="1">
    <citation type="journal article" date="2018" name="Nat. Ecol. Evol.">
        <title>Pezizomycetes genomes reveal the molecular basis of ectomycorrhizal truffle lifestyle.</title>
        <authorList>
            <person name="Murat C."/>
            <person name="Payen T."/>
            <person name="Noel B."/>
            <person name="Kuo A."/>
            <person name="Morin E."/>
            <person name="Chen J."/>
            <person name="Kohler A."/>
            <person name="Krizsan K."/>
            <person name="Balestrini R."/>
            <person name="Da Silva C."/>
            <person name="Montanini B."/>
            <person name="Hainaut M."/>
            <person name="Levati E."/>
            <person name="Barry K.W."/>
            <person name="Belfiori B."/>
            <person name="Cichocki N."/>
            <person name="Clum A."/>
            <person name="Dockter R.B."/>
            <person name="Fauchery L."/>
            <person name="Guy J."/>
            <person name="Iotti M."/>
            <person name="Le Tacon F."/>
            <person name="Lindquist E.A."/>
            <person name="Lipzen A."/>
            <person name="Malagnac F."/>
            <person name="Mello A."/>
            <person name="Molinier V."/>
            <person name="Miyauchi S."/>
            <person name="Poulain J."/>
            <person name="Riccioni C."/>
            <person name="Rubini A."/>
            <person name="Sitrit Y."/>
            <person name="Splivallo R."/>
            <person name="Traeger S."/>
            <person name="Wang M."/>
            <person name="Zifcakova L."/>
            <person name="Wipf D."/>
            <person name="Zambonelli A."/>
            <person name="Paolocci F."/>
            <person name="Nowrousian M."/>
            <person name="Ottonello S."/>
            <person name="Baldrian P."/>
            <person name="Spatafora J.W."/>
            <person name="Henrissat B."/>
            <person name="Nagy L.G."/>
            <person name="Aury J.M."/>
            <person name="Wincker P."/>
            <person name="Grigoriev I.V."/>
            <person name="Bonfante P."/>
            <person name="Martin F.M."/>
        </authorList>
    </citation>
    <scope>NUCLEOTIDE SEQUENCE [LARGE SCALE GENOMIC DNA]</scope>
    <source>
        <strain evidence="12 13">ATCC MYA-4762</strain>
    </source>
</reference>
<dbReference type="CDD" id="cd01335">
    <property type="entry name" value="Radical_SAM"/>
    <property type="match status" value="1"/>
</dbReference>
<keyword evidence="3" id="KW-0949">S-adenosyl-L-methionine</keyword>
<evidence type="ECO:0000313" key="12">
    <source>
        <dbReference type="EMBL" id="RPB26811.1"/>
    </source>
</evidence>
<dbReference type="OrthoDB" id="549750at2759"/>
<dbReference type="Gene3D" id="3.20.20.70">
    <property type="entry name" value="Aldolase class I"/>
    <property type="match status" value="1"/>
</dbReference>
<dbReference type="InterPro" id="IPR051196">
    <property type="entry name" value="RSAD2/Viperin_antiviral"/>
</dbReference>
<keyword evidence="5" id="KW-0408">Iron</keyword>
<dbReference type="InParanoid" id="A0A3N4M1K0"/>
<evidence type="ECO:0000256" key="7">
    <source>
        <dbReference type="ARBA" id="ARBA00023118"/>
    </source>
</evidence>
<feature type="chain" id="PRO_5018086223" evidence="10">
    <location>
        <begin position="24"/>
        <end position="329"/>
    </location>
</feature>
<feature type="domain" description="Radical SAM core" evidence="11">
    <location>
        <begin position="28"/>
        <end position="241"/>
    </location>
</feature>
<feature type="signal peptide" evidence="10">
    <location>
        <begin position="1"/>
        <end position="23"/>
    </location>
</feature>
<evidence type="ECO:0000313" key="13">
    <source>
        <dbReference type="Proteomes" id="UP000267821"/>
    </source>
</evidence>
<dbReference type="SFLD" id="SFLDF00318">
    <property type="entry name" value="Viperin"/>
    <property type="match status" value="1"/>
</dbReference>
<keyword evidence="2" id="KW-0004">4Fe-4S</keyword>
<evidence type="ECO:0000256" key="8">
    <source>
        <dbReference type="ARBA" id="ARBA00023128"/>
    </source>
</evidence>
<dbReference type="GO" id="GO:0051607">
    <property type="term" value="P:defense response to virus"/>
    <property type="evidence" value="ECO:0007669"/>
    <property type="project" value="UniProtKB-KW"/>
</dbReference>
<evidence type="ECO:0000259" key="11">
    <source>
        <dbReference type="PROSITE" id="PS51918"/>
    </source>
</evidence>
<evidence type="ECO:0000256" key="2">
    <source>
        <dbReference type="ARBA" id="ARBA00022485"/>
    </source>
</evidence>
<dbReference type="GO" id="GO:0003824">
    <property type="term" value="F:catalytic activity"/>
    <property type="evidence" value="ECO:0007669"/>
    <property type="project" value="InterPro"/>
</dbReference>
<evidence type="ECO:0000256" key="5">
    <source>
        <dbReference type="ARBA" id="ARBA00023004"/>
    </source>
</evidence>
<protein>
    <submittedName>
        <fullName evidence="12">Radical s-adenosyl methionine domain-containing protein 2</fullName>
    </submittedName>
</protein>
<dbReference type="NCBIfam" id="NF038283">
    <property type="entry name" value="viperin_w_prok"/>
    <property type="match status" value="1"/>
</dbReference>
<dbReference type="STRING" id="1051890.A0A3N4M1K0"/>
<dbReference type="InterPro" id="IPR007197">
    <property type="entry name" value="rSAM"/>
</dbReference>
<dbReference type="SFLD" id="SFLDS00029">
    <property type="entry name" value="Radical_SAM"/>
    <property type="match status" value="1"/>
</dbReference>
<dbReference type="SFLD" id="SFLDG01088">
    <property type="entry name" value="antiviral_proteins"/>
    <property type="match status" value="1"/>
</dbReference>
<keyword evidence="4" id="KW-0479">Metal-binding</keyword>
<dbReference type="InterPro" id="IPR006638">
    <property type="entry name" value="Elp3/MiaA/NifB-like_rSAM"/>
</dbReference>
<dbReference type="Pfam" id="PF04055">
    <property type="entry name" value="Radical_SAM"/>
    <property type="match status" value="1"/>
</dbReference>
<keyword evidence="10" id="KW-0732">Signal</keyword>